<evidence type="ECO:0000313" key="2">
    <source>
        <dbReference type="EMBL" id="KJV07494.1"/>
    </source>
</evidence>
<dbReference type="Proteomes" id="UP000033684">
    <property type="component" value="Unassembled WGS sequence"/>
</dbReference>
<comment type="caution">
    <text evidence="2">The sequence shown here is derived from an EMBL/GenBank/DDBJ whole genome shotgun (WGS) entry which is preliminary data.</text>
</comment>
<evidence type="ECO:0000313" key="3">
    <source>
        <dbReference type="Proteomes" id="UP000033684"/>
    </source>
</evidence>
<feature type="chain" id="PRO_5002462266" evidence="1">
    <location>
        <begin position="22"/>
        <end position="87"/>
    </location>
</feature>
<evidence type="ECO:0000256" key="1">
    <source>
        <dbReference type="SAM" id="SignalP"/>
    </source>
</evidence>
<dbReference type="AlphaFoldDB" id="A0A0F3IPG9"/>
<keyword evidence="1" id="KW-0732">Signal</keyword>
<dbReference type="OrthoDB" id="5573907at2"/>
<proteinExistence type="predicted"/>
<protein>
    <submittedName>
        <fullName evidence="2">Uncharacterized protein</fullName>
    </submittedName>
</protein>
<reference evidence="3" key="1">
    <citation type="submission" date="2015-03" db="EMBL/GenBank/DDBJ databases">
        <title>Draft genome sequence of a novel methanotroph (Sn10-6) isolated from flooded ricefield rhizosphere in India.</title>
        <authorList>
            <person name="Pandit P.S."/>
            <person name="Pore S.D."/>
            <person name="Arora P."/>
            <person name="Kapse N.G."/>
            <person name="Dhakephalkar P.K."/>
            <person name="Rahalkar M.C."/>
        </authorList>
    </citation>
    <scope>NUCLEOTIDE SEQUENCE [LARGE SCALE GENOMIC DNA]</scope>
    <source>
        <strain evidence="3">Sn10-6</strain>
    </source>
</reference>
<dbReference type="RefSeq" id="WP_045778302.1">
    <property type="nucleotide sequence ID" value="NZ_LAJX01000033.1"/>
</dbReference>
<name>A0A0F3IPG9_9GAMM</name>
<accession>A0A0F3IPG9</accession>
<dbReference type="EMBL" id="LAJX01000033">
    <property type="protein sequence ID" value="KJV07494.1"/>
    <property type="molecule type" value="Genomic_DNA"/>
</dbReference>
<organism evidence="2 3">
    <name type="scientific">Methylocucumis oryzae</name>
    <dbReference type="NCBI Taxonomy" id="1632867"/>
    <lineage>
        <taxon>Bacteria</taxon>
        <taxon>Pseudomonadati</taxon>
        <taxon>Pseudomonadota</taxon>
        <taxon>Gammaproteobacteria</taxon>
        <taxon>Methylococcales</taxon>
        <taxon>Methylococcaceae</taxon>
        <taxon>Methylocucumis</taxon>
    </lineage>
</organism>
<gene>
    <name evidence="2" type="ORF">VZ94_04375</name>
</gene>
<feature type="signal peptide" evidence="1">
    <location>
        <begin position="1"/>
        <end position="21"/>
    </location>
</feature>
<sequence>MNRKHVFILASIAAVMFSAIAVSSQNDDSKEEAKSVAWYVANLQDANQQNQQCFDNPAIRNEPNCLNSRRALEISFKNGSYTGSRLN</sequence>
<reference evidence="2 3" key="2">
    <citation type="journal article" date="2016" name="Microb. Ecol.">
        <title>Genome Characteristics of a Novel Type I Methanotroph (Sn10-6) Isolated from a Flooded Indian Rice Field.</title>
        <authorList>
            <person name="Rahalkar M.C."/>
            <person name="Pandit P.S."/>
            <person name="Dhakephalkar P.K."/>
            <person name="Pore S."/>
            <person name="Arora P."/>
            <person name="Kapse N."/>
        </authorList>
    </citation>
    <scope>NUCLEOTIDE SEQUENCE [LARGE SCALE GENOMIC DNA]</scope>
    <source>
        <strain evidence="2 3">Sn10-6</strain>
    </source>
</reference>
<keyword evidence="3" id="KW-1185">Reference proteome</keyword>